<comment type="similarity">
    <text evidence="1">Belongs to the AB hydrolase superfamily.</text>
</comment>
<dbReference type="GO" id="GO:0052689">
    <property type="term" value="F:carboxylic ester hydrolase activity"/>
    <property type="evidence" value="ECO:0007669"/>
    <property type="project" value="UniProtKB-ARBA"/>
</dbReference>
<dbReference type="PANTHER" id="PTHR22946:SF9">
    <property type="entry name" value="POLYKETIDE TRANSFERASE AF380"/>
    <property type="match status" value="1"/>
</dbReference>
<dbReference type="Pfam" id="PF02230">
    <property type="entry name" value="Abhydrolase_2"/>
    <property type="match status" value="1"/>
</dbReference>
<evidence type="ECO:0000313" key="5">
    <source>
        <dbReference type="Proteomes" id="UP000526734"/>
    </source>
</evidence>
<evidence type="ECO:0000259" key="3">
    <source>
        <dbReference type="Pfam" id="PF02230"/>
    </source>
</evidence>
<dbReference type="Gene3D" id="3.40.50.1820">
    <property type="entry name" value="alpha/beta hydrolase"/>
    <property type="match status" value="1"/>
</dbReference>
<comment type="caution">
    <text evidence="4">The sequence shown here is derived from an EMBL/GenBank/DDBJ whole genome shotgun (WGS) entry which is preliminary data.</text>
</comment>
<dbReference type="InterPro" id="IPR003140">
    <property type="entry name" value="PLipase/COase/thioEstase"/>
</dbReference>
<keyword evidence="2" id="KW-0378">Hydrolase</keyword>
<reference evidence="4 5" key="1">
    <citation type="submission" date="2020-08" db="EMBL/GenBank/DDBJ databases">
        <title>Amycolatopsis sp. nov. DR6-1 isolated from Dendrobium heterocarpum.</title>
        <authorList>
            <person name="Tedsree N."/>
            <person name="Kuncharoen N."/>
            <person name="Likhitwitayawuid K."/>
            <person name="Tanasupawat S."/>
        </authorList>
    </citation>
    <scope>NUCLEOTIDE SEQUENCE [LARGE SCALE GENOMIC DNA]</scope>
    <source>
        <strain evidence="4 5">DR6-1</strain>
    </source>
</reference>
<dbReference type="InterPro" id="IPR050261">
    <property type="entry name" value="FrsA_esterase"/>
</dbReference>
<organism evidence="4 5">
    <name type="scientific">Amycolatopsis dendrobii</name>
    <dbReference type="NCBI Taxonomy" id="2760662"/>
    <lineage>
        <taxon>Bacteria</taxon>
        <taxon>Bacillati</taxon>
        <taxon>Actinomycetota</taxon>
        <taxon>Actinomycetes</taxon>
        <taxon>Pseudonocardiales</taxon>
        <taxon>Pseudonocardiaceae</taxon>
        <taxon>Amycolatopsis</taxon>
    </lineage>
</organism>
<feature type="domain" description="Phospholipase/carboxylesterase/thioesterase" evidence="3">
    <location>
        <begin position="153"/>
        <end position="260"/>
    </location>
</feature>
<dbReference type="Proteomes" id="UP000526734">
    <property type="component" value="Unassembled WGS sequence"/>
</dbReference>
<name>A0A7W3ZF33_9PSEU</name>
<dbReference type="AlphaFoldDB" id="A0A7W3ZF33"/>
<proteinExistence type="inferred from homology"/>
<accession>A0A7W3ZF33</accession>
<sequence>MLTPAQARAMCADRSSNPAAAGLDATMLTRLLSVREPSGWTAWTDTVPLHDEQGRSTDLAVHVPEPAGHRELGALVVLHGAGGHGELVLPKFTALGDRLGMAVLCPTAGLPPTTRNSLNFAGVFGKRFARPSWDLCGAEFPHAALRWARAVLGVDPDRCVLMGVSMGAIATWNLAMRFSDEFAAVVPINGAPSLWEAFGPDRRTQALLPNVGDLPLFVVHGAQDEQIPVALARRAVADLRARGHPALEYVEVPDGEHALESLGLDAGSPLFERLAAWLAPRRRSPEPAAFTFCAAEPGGVHWLRLRSLERHQVAEAYAARPAPNQFVVEVSGAREVEVRLGSDTGTAVSVSVNGVITRVLRRSDVGTVAETFRGAADPRHTADQIVTLAVPDARPPAPTDRSTRGSPC</sequence>
<dbReference type="RefSeq" id="WP_182895421.1">
    <property type="nucleotide sequence ID" value="NZ_JACGZW010000015.1"/>
</dbReference>
<evidence type="ECO:0000256" key="2">
    <source>
        <dbReference type="ARBA" id="ARBA00022801"/>
    </source>
</evidence>
<evidence type="ECO:0000313" key="4">
    <source>
        <dbReference type="EMBL" id="MBB1158668.1"/>
    </source>
</evidence>
<dbReference type="EMBL" id="JACGZW010000015">
    <property type="protein sequence ID" value="MBB1158668.1"/>
    <property type="molecule type" value="Genomic_DNA"/>
</dbReference>
<evidence type="ECO:0000256" key="1">
    <source>
        <dbReference type="ARBA" id="ARBA00008645"/>
    </source>
</evidence>
<dbReference type="InterPro" id="IPR029058">
    <property type="entry name" value="AB_hydrolase_fold"/>
</dbReference>
<gene>
    <name evidence="4" type="ORF">H4281_36455</name>
</gene>
<keyword evidence="5" id="KW-1185">Reference proteome</keyword>
<dbReference type="PANTHER" id="PTHR22946">
    <property type="entry name" value="DIENELACTONE HYDROLASE DOMAIN-CONTAINING PROTEIN-RELATED"/>
    <property type="match status" value="1"/>
</dbReference>
<dbReference type="SUPFAM" id="SSF53474">
    <property type="entry name" value="alpha/beta-Hydrolases"/>
    <property type="match status" value="1"/>
</dbReference>
<protein>
    <recommendedName>
        <fullName evidence="3">Phospholipase/carboxylesterase/thioesterase domain-containing protein</fullName>
    </recommendedName>
</protein>